<dbReference type="Pfam" id="PF04380">
    <property type="entry name" value="BMFP"/>
    <property type="match status" value="1"/>
</dbReference>
<evidence type="ECO:0000256" key="1">
    <source>
        <dbReference type="SAM" id="Coils"/>
    </source>
</evidence>
<keyword evidence="4" id="KW-1185">Reference proteome</keyword>
<dbReference type="EMBL" id="JAAQPH010000028">
    <property type="protein sequence ID" value="NIA71937.1"/>
    <property type="molecule type" value="Genomic_DNA"/>
</dbReference>
<reference evidence="3" key="1">
    <citation type="submission" date="2020-03" db="EMBL/GenBank/DDBJ databases">
        <title>Genome of Pelagibius litoralis DSM 21314T.</title>
        <authorList>
            <person name="Wang G."/>
        </authorList>
    </citation>
    <scope>NUCLEOTIDE SEQUENCE</scope>
    <source>
        <strain evidence="3">DSM 21314</strain>
    </source>
</reference>
<dbReference type="AlphaFoldDB" id="A0A967KCX7"/>
<comment type="caution">
    <text evidence="3">The sequence shown here is derived from an EMBL/GenBank/DDBJ whole genome shotgun (WGS) entry which is preliminary data.</text>
</comment>
<evidence type="ECO:0000256" key="2">
    <source>
        <dbReference type="SAM" id="MobiDB-lite"/>
    </source>
</evidence>
<feature type="coiled-coil region" evidence="1">
    <location>
        <begin position="30"/>
        <end position="86"/>
    </location>
</feature>
<protein>
    <submittedName>
        <fullName evidence="3">Accessory factor UbiK family protein</fullName>
    </submittedName>
</protein>
<evidence type="ECO:0000313" key="4">
    <source>
        <dbReference type="Proteomes" id="UP000761264"/>
    </source>
</evidence>
<dbReference type="InterPro" id="IPR007475">
    <property type="entry name" value="UbiK"/>
</dbReference>
<name>A0A967KCX7_9PROT</name>
<feature type="region of interest" description="Disordered" evidence="2">
    <location>
        <begin position="86"/>
        <end position="111"/>
    </location>
</feature>
<dbReference type="PANTHER" id="PTHR38040:SF1">
    <property type="entry name" value="UBIQUINONE BIOSYNTHESIS ACCESSORY FACTOR UBIK"/>
    <property type="match status" value="1"/>
</dbReference>
<dbReference type="Proteomes" id="UP000761264">
    <property type="component" value="Unassembled WGS sequence"/>
</dbReference>
<keyword evidence="1" id="KW-0175">Coiled coil</keyword>
<gene>
    <name evidence="3" type="ORF">HBA54_25385</name>
</gene>
<proteinExistence type="predicted"/>
<organism evidence="3 4">
    <name type="scientific">Pelagibius litoralis</name>
    <dbReference type="NCBI Taxonomy" id="374515"/>
    <lineage>
        <taxon>Bacteria</taxon>
        <taxon>Pseudomonadati</taxon>
        <taxon>Pseudomonadota</taxon>
        <taxon>Alphaproteobacteria</taxon>
        <taxon>Rhodospirillales</taxon>
        <taxon>Rhodovibrionaceae</taxon>
        <taxon>Pelagibius</taxon>
    </lineage>
</organism>
<dbReference type="GO" id="GO:0005829">
    <property type="term" value="C:cytosol"/>
    <property type="evidence" value="ECO:0007669"/>
    <property type="project" value="TreeGrafter"/>
</dbReference>
<dbReference type="RefSeq" id="WP_167230372.1">
    <property type="nucleotide sequence ID" value="NZ_JAAQPH010000028.1"/>
</dbReference>
<accession>A0A967KCX7</accession>
<evidence type="ECO:0000313" key="3">
    <source>
        <dbReference type="EMBL" id="NIA71937.1"/>
    </source>
</evidence>
<sequence length="111" mass="11529">MQSQNKILDDMARVASSAMGVAAGMRGEVEARVREQLERLLAQMDLVSREDFEVIKAVAVAAREEQEALSAKLAALEARLAALEGTQPGGGAAKAAKRPAKAGKGAPEDAG</sequence>
<dbReference type="PANTHER" id="PTHR38040">
    <property type="entry name" value="UBIQUINONE BIOSYNTHESIS ACCESSORY FACTOR UBIK"/>
    <property type="match status" value="1"/>
</dbReference>